<feature type="domain" description="PLD phosphodiesterase" evidence="2">
    <location>
        <begin position="476"/>
        <end position="503"/>
    </location>
</feature>
<dbReference type="PANTHER" id="PTHR21248:SF12">
    <property type="entry name" value="CARDIOLIPIN SYNTHASE C"/>
    <property type="match status" value="1"/>
</dbReference>
<dbReference type="SMART" id="SM00155">
    <property type="entry name" value="PLDc"/>
    <property type="match status" value="2"/>
</dbReference>
<dbReference type="PATRIC" id="fig|433924.3.peg.361"/>
<evidence type="ECO:0000256" key="1">
    <source>
        <dbReference type="SAM" id="MobiDB-lite"/>
    </source>
</evidence>
<dbReference type="Proteomes" id="UP000072741">
    <property type="component" value="Unassembled WGS sequence"/>
</dbReference>
<dbReference type="Gene3D" id="3.30.870.10">
    <property type="entry name" value="Endonuclease Chain A"/>
    <property type="match status" value="2"/>
</dbReference>
<dbReference type="GO" id="GO:0030572">
    <property type="term" value="F:phosphatidyltransferase activity"/>
    <property type="evidence" value="ECO:0007669"/>
    <property type="project" value="UniProtKB-ARBA"/>
</dbReference>
<reference evidence="3 4" key="1">
    <citation type="journal article" date="2016" name="Front. Microbiol.">
        <title>Genomic Resource of Rice Seed Associated Bacteria.</title>
        <authorList>
            <person name="Midha S."/>
            <person name="Bansal K."/>
            <person name="Sharma S."/>
            <person name="Kumar N."/>
            <person name="Patil P.P."/>
            <person name="Chaudhry V."/>
            <person name="Patil P.B."/>
        </authorList>
    </citation>
    <scope>NUCLEOTIDE SEQUENCE [LARGE SCALE GENOMIC DNA]</scope>
    <source>
        <strain evidence="3 4">NS331</strain>
    </source>
</reference>
<name>A0A147GQM8_9BURK</name>
<evidence type="ECO:0000313" key="3">
    <source>
        <dbReference type="EMBL" id="KTT17756.1"/>
    </source>
</evidence>
<feature type="region of interest" description="Disordered" evidence="1">
    <location>
        <begin position="347"/>
        <end position="366"/>
    </location>
</feature>
<dbReference type="EMBL" id="LDSL01000110">
    <property type="protein sequence ID" value="KTT17756.1"/>
    <property type="molecule type" value="Genomic_DNA"/>
</dbReference>
<protein>
    <submittedName>
        <fullName evidence="3">Phospholipase D</fullName>
    </submittedName>
</protein>
<dbReference type="PROSITE" id="PS50035">
    <property type="entry name" value="PLD"/>
    <property type="match status" value="2"/>
</dbReference>
<sequence>MTFSSTQSSRHMRLGIAAVAVAALVAFGTAVGGCASLPENVDRPVSQALPPPADSPLARIAQAASGATADGQATRGASSGFLLLDGPQSAYGSRLALAEQARRTLDLQYYAIHADASTGRLMRAVQSAAQRGVRVRILIDDFHSAGRNALVLGLADTPNVQIRLFNPLAGARASSIGRILVSLGDAGRIQQRMHNKLFIADNAMGITGGRNLGDAYFGLGGDAGNFVDLDVLAVGPIVREMSKSFDQYWNDKRAYPVASLVSREEMDRIRDKAAESRRSGQGGDGAAKPSPPDGEPRPDAASAAAFGDRRAAERPGWDEQPMDLAAQRFVRAPATLLVDQPAKIAADDQAKAEAAPAKPDAPRGEMPAGETVVEGLLPLIAQTRQDLVIVSPYFVPGAQIRGALAQARQRGVRIRVLTNSLASNDAPVAHVGYARHRTDLLDMGIELYEMRADEAGLRSALGAGSSGSLTGGMGESKAMLHSKFIVRDGRLLAIGSMNLDLRSQKQNTEIALLIRSTELSAEATAIVDKSLRQGAWKVERDPAANGALVWRAPAGSGLQDAHHEPDTRASLRALLWLIGPFAPDDML</sequence>
<dbReference type="InterPro" id="IPR025202">
    <property type="entry name" value="PLD-like_dom"/>
</dbReference>
<evidence type="ECO:0000259" key="2">
    <source>
        <dbReference type="PROSITE" id="PS50035"/>
    </source>
</evidence>
<dbReference type="CDD" id="cd09111">
    <property type="entry name" value="PLDc_ymdC_like_1"/>
    <property type="match status" value="1"/>
</dbReference>
<gene>
    <name evidence="3" type="ORF">NS331_17065</name>
</gene>
<dbReference type="Pfam" id="PF13091">
    <property type="entry name" value="PLDc_2"/>
    <property type="match status" value="2"/>
</dbReference>
<dbReference type="PANTHER" id="PTHR21248">
    <property type="entry name" value="CARDIOLIPIN SYNTHASE"/>
    <property type="match status" value="1"/>
</dbReference>
<feature type="region of interest" description="Disordered" evidence="1">
    <location>
        <begin position="270"/>
        <end position="319"/>
    </location>
</feature>
<dbReference type="SUPFAM" id="SSF56024">
    <property type="entry name" value="Phospholipase D/nuclease"/>
    <property type="match status" value="2"/>
</dbReference>
<comment type="caution">
    <text evidence="3">The sequence shown here is derived from an EMBL/GenBank/DDBJ whole genome shotgun (WGS) entry which is preliminary data.</text>
</comment>
<evidence type="ECO:0000313" key="4">
    <source>
        <dbReference type="Proteomes" id="UP000072741"/>
    </source>
</evidence>
<keyword evidence="4" id="KW-1185">Reference proteome</keyword>
<dbReference type="InterPro" id="IPR001736">
    <property type="entry name" value="PLipase_D/transphosphatidylase"/>
</dbReference>
<dbReference type="AlphaFoldDB" id="A0A147GQM8"/>
<dbReference type="CDD" id="cd09113">
    <property type="entry name" value="PLDc_ymdC_like_2"/>
    <property type="match status" value="1"/>
</dbReference>
<organism evidence="3 4">
    <name type="scientific">Pseudacidovorax intermedius</name>
    <dbReference type="NCBI Taxonomy" id="433924"/>
    <lineage>
        <taxon>Bacteria</taxon>
        <taxon>Pseudomonadati</taxon>
        <taxon>Pseudomonadota</taxon>
        <taxon>Betaproteobacteria</taxon>
        <taxon>Burkholderiales</taxon>
        <taxon>Comamonadaceae</taxon>
        <taxon>Pseudacidovorax</taxon>
    </lineage>
</organism>
<accession>A0A147GQM8</accession>
<feature type="domain" description="PLD phosphodiesterase" evidence="2">
    <location>
        <begin position="189"/>
        <end position="216"/>
    </location>
</feature>
<proteinExistence type="predicted"/>
<dbReference type="GO" id="GO:0032049">
    <property type="term" value="P:cardiolipin biosynthetic process"/>
    <property type="evidence" value="ECO:0007669"/>
    <property type="project" value="UniProtKB-ARBA"/>
</dbReference>
<feature type="compositionally biased region" description="Basic and acidic residues" evidence="1">
    <location>
        <begin position="307"/>
        <end position="317"/>
    </location>
</feature>